<dbReference type="GO" id="GO:0016740">
    <property type="term" value="F:transferase activity"/>
    <property type="evidence" value="ECO:0007669"/>
    <property type="project" value="UniProtKB-KW"/>
</dbReference>
<dbReference type="EMBL" id="SBII01000004">
    <property type="protein sequence ID" value="RWX00998.1"/>
    <property type="molecule type" value="Genomic_DNA"/>
</dbReference>
<evidence type="ECO:0000313" key="2">
    <source>
        <dbReference type="EMBL" id="RWX00998.1"/>
    </source>
</evidence>
<feature type="domain" description="N-acetyltransferase" evidence="1">
    <location>
        <begin position="4"/>
        <end position="89"/>
    </location>
</feature>
<accession>A0A3S3QLL6</accession>
<dbReference type="Gene3D" id="3.40.630.30">
    <property type="match status" value="1"/>
</dbReference>
<evidence type="ECO:0000259" key="1">
    <source>
        <dbReference type="PROSITE" id="PS51729"/>
    </source>
</evidence>
<dbReference type="SUPFAM" id="SSF55729">
    <property type="entry name" value="Acyl-CoA N-acyltransferases (Nat)"/>
    <property type="match status" value="1"/>
</dbReference>
<reference evidence="2 3" key="1">
    <citation type="submission" date="2019-01" db="EMBL/GenBank/DDBJ databases">
        <title>Flavobacterium sp. nov.,isolated from freshwater.</title>
        <authorList>
            <person name="Zhang R."/>
            <person name="Du Z.-J."/>
        </authorList>
    </citation>
    <scope>NUCLEOTIDE SEQUENCE [LARGE SCALE GENOMIC DNA]</scope>
    <source>
        <strain evidence="2 3">1E403</strain>
    </source>
</reference>
<proteinExistence type="predicted"/>
<keyword evidence="3" id="KW-1185">Reference proteome</keyword>
<dbReference type="RefSeq" id="WP_128389478.1">
    <property type="nucleotide sequence ID" value="NZ_SBII01000004.1"/>
</dbReference>
<evidence type="ECO:0000313" key="3">
    <source>
        <dbReference type="Proteomes" id="UP000287527"/>
    </source>
</evidence>
<dbReference type="InterPro" id="IPR016181">
    <property type="entry name" value="Acyl_CoA_acyltransferase"/>
</dbReference>
<dbReference type="Proteomes" id="UP000287527">
    <property type="component" value="Unassembled WGS sequence"/>
</dbReference>
<dbReference type="Pfam" id="PF14542">
    <property type="entry name" value="Acetyltransf_CG"/>
    <property type="match status" value="1"/>
</dbReference>
<name>A0A3S3QLL6_9FLAO</name>
<gene>
    <name evidence="2" type="ORF">EPI11_08225</name>
</gene>
<dbReference type="AlphaFoldDB" id="A0A3S3QLL6"/>
<comment type="caution">
    <text evidence="2">The sequence shown here is derived from an EMBL/GenBank/DDBJ whole genome shotgun (WGS) entry which is preliminary data.</text>
</comment>
<dbReference type="OrthoDB" id="1149100at2"/>
<dbReference type="PROSITE" id="PS51729">
    <property type="entry name" value="GNAT_YJDJ"/>
    <property type="match status" value="1"/>
</dbReference>
<sequence length="94" mass="11054">MEIKDNAFSRQFEITVDGKLLSIEYSFQEKKLFLTKIHIPDGFEFEEIISDFLKAIMAFAIEKRYKVMPTHPKVVAFFKKNPVYKELLPPGIRL</sequence>
<dbReference type="InterPro" id="IPR031165">
    <property type="entry name" value="GNAT_YJDJ"/>
</dbReference>
<organism evidence="2 3">
    <name type="scientific">Flavobacterium cerinum</name>
    <dbReference type="NCBI Taxonomy" id="2502784"/>
    <lineage>
        <taxon>Bacteria</taxon>
        <taxon>Pseudomonadati</taxon>
        <taxon>Bacteroidota</taxon>
        <taxon>Flavobacteriia</taxon>
        <taxon>Flavobacteriales</taxon>
        <taxon>Flavobacteriaceae</taxon>
        <taxon>Flavobacterium</taxon>
    </lineage>
</organism>
<keyword evidence="2" id="KW-0808">Transferase</keyword>
<protein>
    <submittedName>
        <fullName evidence="2">N-acetyltransferase</fullName>
    </submittedName>
</protein>